<feature type="transmembrane region" description="Helical" evidence="7">
    <location>
        <begin position="39"/>
        <end position="59"/>
    </location>
</feature>
<keyword evidence="3" id="KW-0479">Metal-binding</keyword>
<keyword evidence="6" id="KW-0411">Iron-sulfur</keyword>
<dbReference type="InterPro" id="IPR017900">
    <property type="entry name" value="4Fe4S_Fe_S_CS"/>
</dbReference>
<dbReference type="InterPro" id="IPR051684">
    <property type="entry name" value="Electron_Trans/Redox"/>
</dbReference>
<evidence type="ECO:0000313" key="9">
    <source>
        <dbReference type="EMBL" id="MCK8493893.1"/>
    </source>
</evidence>
<feature type="transmembrane region" description="Helical" evidence="7">
    <location>
        <begin position="380"/>
        <end position="400"/>
    </location>
</feature>
<name>A0ABT0HNZ7_9BACT</name>
<dbReference type="PANTHER" id="PTHR30176">
    <property type="entry name" value="FERREDOXIN-TYPE PROTEIN NAPH"/>
    <property type="match status" value="1"/>
</dbReference>
<dbReference type="Proteomes" id="UP001202180">
    <property type="component" value="Unassembled WGS sequence"/>
</dbReference>
<organism evidence="9 10">
    <name type="scientific">Spirosoma liriopis</name>
    <dbReference type="NCBI Taxonomy" id="2937440"/>
    <lineage>
        <taxon>Bacteria</taxon>
        <taxon>Pseudomonadati</taxon>
        <taxon>Bacteroidota</taxon>
        <taxon>Cytophagia</taxon>
        <taxon>Cytophagales</taxon>
        <taxon>Cytophagaceae</taxon>
        <taxon>Spirosoma</taxon>
    </lineage>
</organism>
<keyword evidence="10" id="KW-1185">Reference proteome</keyword>
<gene>
    <name evidence="9" type="ORF">M0L20_18645</name>
</gene>
<dbReference type="Pfam" id="PF12801">
    <property type="entry name" value="Fer4_5"/>
    <property type="match status" value="1"/>
</dbReference>
<evidence type="ECO:0000256" key="2">
    <source>
        <dbReference type="ARBA" id="ARBA00022485"/>
    </source>
</evidence>
<evidence type="ECO:0000256" key="4">
    <source>
        <dbReference type="ARBA" id="ARBA00022982"/>
    </source>
</evidence>
<dbReference type="InterPro" id="IPR017896">
    <property type="entry name" value="4Fe4S_Fe-S-bd"/>
</dbReference>
<dbReference type="Pfam" id="PF13746">
    <property type="entry name" value="Fer4_18"/>
    <property type="match status" value="2"/>
</dbReference>
<dbReference type="Pfam" id="PF11614">
    <property type="entry name" value="FixG_C"/>
    <property type="match status" value="1"/>
</dbReference>
<evidence type="ECO:0000256" key="7">
    <source>
        <dbReference type="SAM" id="Phobius"/>
    </source>
</evidence>
<dbReference type="InterPro" id="IPR013783">
    <property type="entry name" value="Ig-like_fold"/>
</dbReference>
<feature type="domain" description="4Fe-4S ferredoxin-type" evidence="8">
    <location>
        <begin position="301"/>
        <end position="331"/>
    </location>
</feature>
<keyword evidence="7" id="KW-0812">Transmembrane</keyword>
<dbReference type="Gene3D" id="2.60.40.10">
    <property type="entry name" value="Immunoglobulins"/>
    <property type="match status" value="1"/>
</dbReference>
<proteinExistence type="predicted"/>
<feature type="transmembrane region" description="Helical" evidence="7">
    <location>
        <begin position="164"/>
        <end position="189"/>
    </location>
</feature>
<keyword evidence="7" id="KW-1133">Transmembrane helix</keyword>
<comment type="caution">
    <text evidence="9">The sequence shown here is derived from an EMBL/GenBank/DDBJ whole genome shotgun (WGS) entry which is preliminary data.</text>
</comment>
<reference evidence="9 10" key="1">
    <citation type="submission" date="2022-04" db="EMBL/GenBank/DDBJ databases">
        <title>Spirosoma sp. strain RP8 genome sequencing and assembly.</title>
        <authorList>
            <person name="Jung Y."/>
        </authorList>
    </citation>
    <scope>NUCLEOTIDE SEQUENCE [LARGE SCALE GENOMIC DNA]</scope>
    <source>
        <strain evidence="9 10">RP8</strain>
    </source>
</reference>
<dbReference type="SUPFAM" id="SSF54862">
    <property type="entry name" value="4Fe-4S ferredoxins"/>
    <property type="match status" value="1"/>
</dbReference>
<evidence type="ECO:0000256" key="3">
    <source>
        <dbReference type="ARBA" id="ARBA00022723"/>
    </source>
</evidence>
<keyword evidence="1" id="KW-0813">Transport</keyword>
<dbReference type="InterPro" id="IPR032879">
    <property type="entry name" value="FixG_C"/>
</dbReference>
<sequence length="516" mass="58299">MNSQLNVQAPDDGPIRQLTTKPADNRQWLYPRVVKGRYYRWRTVVAWVLLTALFAGPFLRYDGQPLFLFNVLERKFIFFGVTFWPQDFYLVAIGLLAFIVFVALFTVIYGRVFCGWACPQTIFLEMVFRRIEIWIEGDQNSRKRLDAAPWTTEKIGKKILKHSLFFLISFAISNTFLAYIIGTDALLAIMTDNPVNHLVGLASILIFTGVFYGVFAHVREIVCTTICPYGRLQSVLLDKQSVMVTYDAIRGEPRGKIKKHNIRTDRQTQTNHLTGRPVAERTTVAARLDKAFLESGVTDAGTVETAPVVGDCIDCKLCVQVCPTGIDIRNGVQMECVNCTLCIDACDSIMDKIERPRGLIRYDSLEGIQTRRPWRMTPRMIGYSVVLVLLMSVWVFLLVGRSDLDTTILRAPGQLYQREAERGPMGAMVSNLYLVELVNKTHRTKPVSFRVNFPGATLRMVQPLTEAPADELTKGMFFILLPEKAIRQSSTKLTVEVVSEGTVLDEVETTFLGPVE</sequence>
<dbReference type="PROSITE" id="PS51379">
    <property type="entry name" value="4FE4S_FER_2"/>
    <property type="match status" value="1"/>
</dbReference>
<keyword evidence="4" id="KW-0249">Electron transport</keyword>
<evidence type="ECO:0000313" key="10">
    <source>
        <dbReference type="Proteomes" id="UP001202180"/>
    </source>
</evidence>
<protein>
    <submittedName>
        <fullName evidence="9">4Fe-4S binding protein</fullName>
    </submittedName>
</protein>
<evidence type="ECO:0000256" key="6">
    <source>
        <dbReference type="ARBA" id="ARBA00023014"/>
    </source>
</evidence>
<evidence type="ECO:0000259" key="8">
    <source>
        <dbReference type="PROSITE" id="PS51379"/>
    </source>
</evidence>
<dbReference type="EMBL" id="JALPRF010000003">
    <property type="protein sequence ID" value="MCK8493893.1"/>
    <property type="molecule type" value="Genomic_DNA"/>
</dbReference>
<accession>A0ABT0HNZ7</accession>
<evidence type="ECO:0000256" key="1">
    <source>
        <dbReference type="ARBA" id="ARBA00022448"/>
    </source>
</evidence>
<dbReference type="PROSITE" id="PS00198">
    <property type="entry name" value="4FE4S_FER_1"/>
    <property type="match status" value="1"/>
</dbReference>
<feature type="transmembrane region" description="Helical" evidence="7">
    <location>
        <begin position="88"/>
        <end position="109"/>
    </location>
</feature>
<feature type="transmembrane region" description="Helical" evidence="7">
    <location>
        <begin position="195"/>
        <end position="215"/>
    </location>
</feature>
<evidence type="ECO:0000256" key="5">
    <source>
        <dbReference type="ARBA" id="ARBA00023004"/>
    </source>
</evidence>
<dbReference type="RefSeq" id="WP_248478519.1">
    <property type="nucleotide sequence ID" value="NZ_JALPRF010000003.1"/>
</dbReference>
<keyword evidence="2" id="KW-0004">4Fe-4S</keyword>
<keyword evidence="5" id="KW-0408">Iron</keyword>
<dbReference type="PANTHER" id="PTHR30176:SF3">
    <property type="entry name" value="FERREDOXIN-TYPE PROTEIN NAPH"/>
    <property type="match status" value="1"/>
</dbReference>
<keyword evidence="7" id="KW-0472">Membrane</keyword>